<evidence type="ECO:0000256" key="3">
    <source>
        <dbReference type="SAM" id="SignalP"/>
    </source>
</evidence>
<feature type="chain" id="PRO_5038605820" evidence="3">
    <location>
        <begin position="22"/>
        <end position="185"/>
    </location>
</feature>
<dbReference type="OrthoDB" id="581242at2759"/>
<dbReference type="Pfam" id="PF02298">
    <property type="entry name" value="Cu_bind_like"/>
    <property type="match status" value="1"/>
</dbReference>
<dbReference type="GO" id="GO:0046872">
    <property type="term" value="F:metal ion binding"/>
    <property type="evidence" value="ECO:0007669"/>
    <property type="project" value="UniProtKB-KW"/>
</dbReference>
<dbReference type="InterPro" id="IPR039391">
    <property type="entry name" value="Phytocyanin-like"/>
</dbReference>
<dbReference type="PROSITE" id="PS51485">
    <property type="entry name" value="PHYTOCYANIN"/>
    <property type="match status" value="1"/>
</dbReference>
<keyword evidence="2" id="KW-0325">Glycoprotein</keyword>
<dbReference type="Gene3D" id="2.60.40.420">
    <property type="entry name" value="Cupredoxins - blue copper proteins"/>
    <property type="match status" value="1"/>
</dbReference>
<evidence type="ECO:0000313" key="5">
    <source>
        <dbReference type="EMBL" id="URE03371.1"/>
    </source>
</evidence>
<dbReference type="CDD" id="cd04216">
    <property type="entry name" value="Phytocyanin"/>
    <property type="match status" value="1"/>
</dbReference>
<keyword evidence="6" id="KW-1185">Reference proteome</keyword>
<evidence type="ECO:0000256" key="2">
    <source>
        <dbReference type="ARBA" id="ARBA00023180"/>
    </source>
</evidence>
<feature type="domain" description="Phytocyanin" evidence="4">
    <location>
        <begin position="22"/>
        <end position="122"/>
    </location>
</feature>
<gene>
    <name evidence="5" type="ORF">MUK42_20418</name>
</gene>
<keyword evidence="1" id="KW-0479">Metal-binding</keyword>
<dbReference type="AlphaFoldDB" id="A0A9E7FW20"/>
<name>A0A9E7FW20_9LILI</name>
<accession>A0A9E7FW20</accession>
<dbReference type="GO" id="GO:0009055">
    <property type="term" value="F:electron transfer activity"/>
    <property type="evidence" value="ECO:0007669"/>
    <property type="project" value="InterPro"/>
</dbReference>
<protein>
    <submittedName>
        <fullName evidence="5">Plastocyanin-like domain</fullName>
    </submittedName>
</protein>
<sequence>MAKLLETLALILLSLGLSAEATVFTVGDSAGWDISADLASWVANKVFYVGDALMTVFEYSTYHTVNEVDRTGYESCNFATPLLTGSNGNTTVPLTSAGERYFACGVKLHCLGGMKLHVNVESNQTAASPVGAPPSAMQAAPSPLLEWPSGTSDFPFLSGSYSDVARGSYAGVASLLCAVAWALAL</sequence>
<dbReference type="InterPro" id="IPR003245">
    <property type="entry name" value="Phytocyanin_dom"/>
</dbReference>
<dbReference type="GO" id="GO:0005886">
    <property type="term" value="C:plasma membrane"/>
    <property type="evidence" value="ECO:0007669"/>
    <property type="project" value="TreeGrafter"/>
</dbReference>
<keyword evidence="3" id="KW-0732">Signal</keyword>
<evidence type="ECO:0000259" key="4">
    <source>
        <dbReference type="PROSITE" id="PS51485"/>
    </source>
</evidence>
<dbReference type="InterPro" id="IPR008972">
    <property type="entry name" value="Cupredoxin"/>
</dbReference>
<evidence type="ECO:0000313" key="6">
    <source>
        <dbReference type="Proteomes" id="UP001055439"/>
    </source>
</evidence>
<dbReference type="FunFam" id="2.60.40.420:FF:000003">
    <property type="entry name" value="Blue copper"/>
    <property type="match status" value="1"/>
</dbReference>
<evidence type="ECO:0000256" key="1">
    <source>
        <dbReference type="ARBA" id="ARBA00022723"/>
    </source>
</evidence>
<dbReference type="Proteomes" id="UP001055439">
    <property type="component" value="Chromosome 5"/>
</dbReference>
<reference evidence="5" key="1">
    <citation type="submission" date="2022-05" db="EMBL/GenBank/DDBJ databases">
        <title>The Musa troglodytarum L. genome provides insights into the mechanism of non-climacteric behaviour and enrichment of carotenoids.</title>
        <authorList>
            <person name="Wang J."/>
        </authorList>
    </citation>
    <scope>NUCLEOTIDE SEQUENCE</scope>
    <source>
        <tissue evidence="5">Leaf</tissue>
    </source>
</reference>
<proteinExistence type="predicted"/>
<dbReference type="PANTHER" id="PTHR33021">
    <property type="entry name" value="BLUE COPPER PROTEIN"/>
    <property type="match status" value="1"/>
</dbReference>
<dbReference type="SUPFAM" id="SSF49503">
    <property type="entry name" value="Cupredoxins"/>
    <property type="match status" value="1"/>
</dbReference>
<dbReference type="EMBL" id="CP097507">
    <property type="protein sequence ID" value="URE03371.1"/>
    <property type="molecule type" value="Genomic_DNA"/>
</dbReference>
<feature type="signal peptide" evidence="3">
    <location>
        <begin position="1"/>
        <end position="21"/>
    </location>
</feature>
<dbReference type="PANTHER" id="PTHR33021:SF502">
    <property type="entry name" value="OSJNBA0079A21.6 PROTEIN"/>
    <property type="match status" value="1"/>
</dbReference>
<organism evidence="5 6">
    <name type="scientific">Musa troglodytarum</name>
    <name type="common">fe'i banana</name>
    <dbReference type="NCBI Taxonomy" id="320322"/>
    <lineage>
        <taxon>Eukaryota</taxon>
        <taxon>Viridiplantae</taxon>
        <taxon>Streptophyta</taxon>
        <taxon>Embryophyta</taxon>
        <taxon>Tracheophyta</taxon>
        <taxon>Spermatophyta</taxon>
        <taxon>Magnoliopsida</taxon>
        <taxon>Liliopsida</taxon>
        <taxon>Zingiberales</taxon>
        <taxon>Musaceae</taxon>
        <taxon>Musa</taxon>
    </lineage>
</organism>